<organism evidence="2 3">
    <name type="scientific">Ectocarpus siliculosus</name>
    <name type="common">Brown alga</name>
    <name type="synonym">Conferva siliculosa</name>
    <dbReference type="NCBI Taxonomy" id="2880"/>
    <lineage>
        <taxon>Eukaryota</taxon>
        <taxon>Sar</taxon>
        <taxon>Stramenopiles</taxon>
        <taxon>Ochrophyta</taxon>
        <taxon>PX clade</taxon>
        <taxon>Phaeophyceae</taxon>
        <taxon>Ectocarpales</taxon>
        <taxon>Ectocarpaceae</taxon>
        <taxon>Ectocarpus</taxon>
    </lineage>
</organism>
<feature type="region of interest" description="Disordered" evidence="1">
    <location>
        <begin position="120"/>
        <end position="214"/>
    </location>
</feature>
<dbReference type="EMBL" id="FN648517">
    <property type="protein sequence ID" value="CBJ32305.1"/>
    <property type="molecule type" value="Genomic_DNA"/>
</dbReference>
<evidence type="ECO:0000256" key="1">
    <source>
        <dbReference type="SAM" id="MobiDB-lite"/>
    </source>
</evidence>
<feature type="compositionally biased region" description="Gly residues" evidence="1">
    <location>
        <begin position="145"/>
        <end position="154"/>
    </location>
</feature>
<protein>
    <submittedName>
        <fullName evidence="2">Uncharacterized protein</fullName>
    </submittedName>
</protein>
<feature type="compositionally biased region" description="Low complexity" evidence="1">
    <location>
        <begin position="120"/>
        <end position="137"/>
    </location>
</feature>
<feature type="compositionally biased region" description="Basic and acidic residues" evidence="1">
    <location>
        <begin position="283"/>
        <end position="294"/>
    </location>
</feature>
<dbReference type="AlphaFoldDB" id="D7FXG8"/>
<feature type="compositionally biased region" description="Low complexity" evidence="1">
    <location>
        <begin position="183"/>
        <end position="201"/>
    </location>
</feature>
<evidence type="ECO:0000313" key="2">
    <source>
        <dbReference type="EMBL" id="CBJ32305.1"/>
    </source>
</evidence>
<reference evidence="2 3" key="1">
    <citation type="journal article" date="2010" name="Nature">
        <title>The Ectocarpus genome and the independent evolution of multicellularity in brown algae.</title>
        <authorList>
            <person name="Cock J.M."/>
            <person name="Sterck L."/>
            <person name="Rouze P."/>
            <person name="Scornet D."/>
            <person name="Allen A.E."/>
            <person name="Amoutzias G."/>
            <person name="Anthouard V."/>
            <person name="Artiguenave F."/>
            <person name="Aury J.M."/>
            <person name="Badger J.H."/>
            <person name="Beszteri B."/>
            <person name="Billiau K."/>
            <person name="Bonnet E."/>
            <person name="Bothwell J.H."/>
            <person name="Bowler C."/>
            <person name="Boyen C."/>
            <person name="Brownlee C."/>
            <person name="Carrano C.J."/>
            <person name="Charrier B."/>
            <person name="Cho G.Y."/>
            <person name="Coelho S.M."/>
            <person name="Collen J."/>
            <person name="Corre E."/>
            <person name="Da Silva C."/>
            <person name="Delage L."/>
            <person name="Delaroque N."/>
            <person name="Dittami S.M."/>
            <person name="Doulbeau S."/>
            <person name="Elias M."/>
            <person name="Farnham G."/>
            <person name="Gachon C.M."/>
            <person name="Gschloessl B."/>
            <person name="Heesch S."/>
            <person name="Jabbari K."/>
            <person name="Jubin C."/>
            <person name="Kawai H."/>
            <person name="Kimura K."/>
            <person name="Kloareg B."/>
            <person name="Kupper F.C."/>
            <person name="Lang D."/>
            <person name="Le Bail A."/>
            <person name="Leblanc C."/>
            <person name="Lerouge P."/>
            <person name="Lohr M."/>
            <person name="Lopez P.J."/>
            <person name="Martens C."/>
            <person name="Maumus F."/>
            <person name="Michel G."/>
            <person name="Miranda-Saavedra D."/>
            <person name="Morales J."/>
            <person name="Moreau H."/>
            <person name="Motomura T."/>
            <person name="Nagasato C."/>
            <person name="Napoli C.A."/>
            <person name="Nelson D.R."/>
            <person name="Nyvall-Collen P."/>
            <person name="Peters A.F."/>
            <person name="Pommier C."/>
            <person name="Potin P."/>
            <person name="Poulain J."/>
            <person name="Quesneville H."/>
            <person name="Read B."/>
            <person name="Rensing S.A."/>
            <person name="Ritter A."/>
            <person name="Rousvoal S."/>
            <person name="Samanta M."/>
            <person name="Samson G."/>
            <person name="Schroeder D.C."/>
            <person name="Segurens B."/>
            <person name="Strittmatter M."/>
            <person name="Tonon T."/>
            <person name="Tregear J.W."/>
            <person name="Valentin K."/>
            <person name="von Dassow P."/>
            <person name="Yamagishi T."/>
            <person name="Van de Peer Y."/>
            <person name="Wincker P."/>
        </authorList>
    </citation>
    <scope>NUCLEOTIDE SEQUENCE [LARGE SCALE GENOMIC DNA]</scope>
    <source>
        <strain evidence="3">Ec32 / CCAP1310/4</strain>
    </source>
</reference>
<sequence>MALAPSLEKKRRMEGRFAVAQQHQEAPPPSPDLAGSCGGAGAGGAGGGGKEDVEAATGVDLGCFRAQKQQQRQEVETKRKEEVVAADVAVDGWGPRQDTGPVEGGWGDCCIPAVAAAVDEENASASSSSAGTASSVERGQAADEIGGGGGGGGWEATESSTSSSEEAGGWGMASGGGGGGGASSVCGVSESGSSSSSMAVSTDEQGEEGQEEARWAEELKSSVGVVTDLVLPCQGRDGAGVDGVGIAIEEGGEEEEGGEDEREMAAALEAIYEKGREQLKRHAEVHGKEARQRATDAWLASRTPQQQSDYRERTQPRTARRQHQQHQLQQR</sequence>
<keyword evidence="3" id="KW-1185">Reference proteome</keyword>
<dbReference type="OrthoDB" id="10554365at2759"/>
<feature type="region of interest" description="Disordered" evidence="1">
    <location>
        <begin position="283"/>
        <end position="331"/>
    </location>
</feature>
<dbReference type="Proteomes" id="UP000002630">
    <property type="component" value="Linkage Group LG18"/>
</dbReference>
<feature type="compositionally biased region" description="Low complexity" evidence="1">
    <location>
        <begin position="155"/>
        <end position="167"/>
    </location>
</feature>
<feature type="compositionally biased region" description="Gly residues" evidence="1">
    <location>
        <begin position="36"/>
        <end position="48"/>
    </location>
</feature>
<feature type="region of interest" description="Disordered" evidence="1">
    <location>
        <begin position="1"/>
        <end position="53"/>
    </location>
</feature>
<dbReference type="InParanoid" id="D7FXG8"/>
<accession>D7FXG8</accession>
<proteinExistence type="predicted"/>
<feature type="compositionally biased region" description="Gly residues" evidence="1">
    <location>
        <begin position="168"/>
        <end position="182"/>
    </location>
</feature>
<gene>
    <name evidence="2" type="ORF">Esi_0327_0036</name>
</gene>
<name>D7FXG8_ECTSI</name>
<evidence type="ECO:0000313" key="3">
    <source>
        <dbReference type="Proteomes" id="UP000002630"/>
    </source>
</evidence>
<dbReference type="EMBL" id="FN649743">
    <property type="protein sequence ID" value="CBJ32305.1"/>
    <property type="molecule type" value="Genomic_DNA"/>
</dbReference>